<dbReference type="Proteomes" id="UP001497480">
    <property type="component" value="Unassembled WGS sequence"/>
</dbReference>
<evidence type="ECO:0000313" key="4">
    <source>
        <dbReference type="Proteomes" id="UP001497480"/>
    </source>
</evidence>
<dbReference type="InterPro" id="IPR003245">
    <property type="entry name" value="Phytocyanin_dom"/>
</dbReference>
<evidence type="ECO:0000256" key="1">
    <source>
        <dbReference type="SAM" id="SignalP"/>
    </source>
</evidence>
<feature type="signal peptide" evidence="1">
    <location>
        <begin position="1"/>
        <end position="29"/>
    </location>
</feature>
<dbReference type="Gene3D" id="2.60.40.420">
    <property type="entry name" value="Cupredoxins - blue copper proteins"/>
    <property type="match status" value="1"/>
</dbReference>
<proteinExistence type="predicted"/>
<keyword evidence="4" id="KW-1185">Reference proteome</keyword>
<gene>
    <name evidence="3" type="ORF">LLUT_LOCUS15382</name>
</gene>
<evidence type="ECO:0000313" key="3">
    <source>
        <dbReference type="EMBL" id="CAL0314322.1"/>
    </source>
</evidence>
<dbReference type="EMBL" id="CAXHTB010000010">
    <property type="protein sequence ID" value="CAL0314322.1"/>
    <property type="molecule type" value="Genomic_DNA"/>
</dbReference>
<accession>A0AAV1WZZ7</accession>
<evidence type="ECO:0000259" key="2">
    <source>
        <dbReference type="PROSITE" id="PS51485"/>
    </source>
</evidence>
<dbReference type="InterPro" id="IPR008972">
    <property type="entry name" value="Cupredoxin"/>
</dbReference>
<feature type="chain" id="PRO_5043898057" description="Phytocyanin domain-containing protein" evidence="1">
    <location>
        <begin position="30"/>
        <end position="60"/>
    </location>
</feature>
<organism evidence="3 4">
    <name type="scientific">Lupinus luteus</name>
    <name type="common">European yellow lupine</name>
    <dbReference type="NCBI Taxonomy" id="3873"/>
    <lineage>
        <taxon>Eukaryota</taxon>
        <taxon>Viridiplantae</taxon>
        <taxon>Streptophyta</taxon>
        <taxon>Embryophyta</taxon>
        <taxon>Tracheophyta</taxon>
        <taxon>Spermatophyta</taxon>
        <taxon>Magnoliopsida</taxon>
        <taxon>eudicotyledons</taxon>
        <taxon>Gunneridae</taxon>
        <taxon>Pentapetalae</taxon>
        <taxon>rosids</taxon>
        <taxon>fabids</taxon>
        <taxon>Fabales</taxon>
        <taxon>Fabaceae</taxon>
        <taxon>Papilionoideae</taxon>
        <taxon>50 kb inversion clade</taxon>
        <taxon>genistoids sensu lato</taxon>
        <taxon>core genistoids</taxon>
        <taxon>Genisteae</taxon>
        <taxon>Lupinus</taxon>
    </lineage>
</organism>
<dbReference type="SUPFAM" id="SSF49503">
    <property type="entry name" value="Cupredoxins"/>
    <property type="match status" value="1"/>
</dbReference>
<sequence>MAHRRGNNAIIVVMLLFCMLVFHFEITHATTYDVGGAAGWNINVSNWTSGKTFKSGDILG</sequence>
<keyword evidence="1" id="KW-0732">Signal</keyword>
<name>A0AAV1WZZ7_LUPLU</name>
<comment type="caution">
    <text evidence="3">The sequence shown here is derived from an EMBL/GenBank/DDBJ whole genome shotgun (WGS) entry which is preliminary data.</text>
</comment>
<dbReference type="AlphaFoldDB" id="A0AAV1WZZ7"/>
<feature type="domain" description="Phytocyanin" evidence="2">
    <location>
        <begin position="30"/>
        <end position="60"/>
    </location>
</feature>
<dbReference type="PROSITE" id="PS51485">
    <property type="entry name" value="PHYTOCYANIN"/>
    <property type="match status" value="1"/>
</dbReference>
<reference evidence="3 4" key="1">
    <citation type="submission" date="2024-03" db="EMBL/GenBank/DDBJ databases">
        <authorList>
            <person name="Martinez-Hernandez J."/>
        </authorList>
    </citation>
    <scope>NUCLEOTIDE SEQUENCE [LARGE SCALE GENOMIC DNA]</scope>
</reference>
<protein>
    <recommendedName>
        <fullName evidence="2">Phytocyanin domain-containing protein</fullName>
    </recommendedName>
</protein>
<dbReference type="GO" id="GO:0009055">
    <property type="term" value="F:electron transfer activity"/>
    <property type="evidence" value="ECO:0007669"/>
    <property type="project" value="InterPro"/>
</dbReference>